<feature type="domain" description="YHYH" evidence="2">
    <location>
        <begin position="31"/>
        <end position="200"/>
    </location>
</feature>
<feature type="region of interest" description="Disordered" evidence="1">
    <location>
        <begin position="1"/>
        <end position="24"/>
    </location>
</feature>
<protein>
    <submittedName>
        <fullName evidence="3">YHYH protein</fullName>
    </submittedName>
</protein>
<organism evidence="3 4">
    <name type="scientific">Candidatus Dojkabacteria bacterium</name>
    <dbReference type="NCBI Taxonomy" id="2099670"/>
    <lineage>
        <taxon>Bacteria</taxon>
        <taxon>Candidatus Dojkabacteria</taxon>
    </lineage>
</organism>
<proteinExistence type="predicted"/>
<name>A0A955L6U5_9BACT</name>
<dbReference type="AlphaFoldDB" id="A0A955L6U5"/>
<feature type="non-terminal residue" evidence="3">
    <location>
        <position position="200"/>
    </location>
</feature>
<reference evidence="3" key="1">
    <citation type="submission" date="2020-04" db="EMBL/GenBank/DDBJ databases">
        <authorList>
            <person name="Zhang T."/>
        </authorList>
    </citation>
    <scope>NUCLEOTIDE SEQUENCE</scope>
    <source>
        <strain evidence="3">HKST-UBA14</strain>
    </source>
</reference>
<evidence type="ECO:0000313" key="3">
    <source>
        <dbReference type="EMBL" id="MCA9384079.1"/>
    </source>
</evidence>
<sequence length="200" mass="22112">IIEANGLPDHEHGQFPNRRNPNRISPQRYRYRVPANPEVAEKITPFGLQPFGIAVNGVVFDPGAAEFWRRDPRSGWQYEALSGAVDLGMDVNHAHVQPTGAYHYHGIPTKLIEKLGGNDEDMLLLGWAADGFPIYAPNAYVDADDPESGLKPMTSSYQIKRGTRPGGPGGKYDGSFVQDWEYIEELGDLDECNGRFGVTP</sequence>
<comment type="caution">
    <text evidence="3">The sequence shown here is derived from an EMBL/GenBank/DDBJ whole genome shotgun (WGS) entry which is preliminary data.</text>
</comment>
<dbReference type="InterPro" id="IPR025924">
    <property type="entry name" value="YHYH_dom"/>
</dbReference>
<dbReference type="Pfam" id="PF14240">
    <property type="entry name" value="YHYH"/>
    <property type="match status" value="1"/>
</dbReference>
<evidence type="ECO:0000259" key="2">
    <source>
        <dbReference type="Pfam" id="PF14240"/>
    </source>
</evidence>
<reference evidence="3" key="2">
    <citation type="journal article" date="2021" name="Microbiome">
        <title>Successional dynamics and alternative stable states in a saline activated sludge microbial community over 9 years.</title>
        <authorList>
            <person name="Wang Y."/>
            <person name="Ye J."/>
            <person name="Ju F."/>
            <person name="Liu L."/>
            <person name="Boyd J.A."/>
            <person name="Deng Y."/>
            <person name="Parks D.H."/>
            <person name="Jiang X."/>
            <person name="Yin X."/>
            <person name="Woodcroft B.J."/>
            <person name="Tyson G.W."/>
            <person name="Hugenholtz P."/>
            <person name="Polz M.F."/>
            <person name="Zhang T."/>
        </authorList>
    </citation>
    <scope>NUCLEOTIDE SEQUENCE</scope>
    <source>
        <strain evidence="3">HKST-UBA14</strain>
    </source>
</reference>
<dbReference type="EMBL" id="JAGQLK010000244">
    <property type="protein sequence ID" value="MCA9384079.1"/>
    <property type="molecule type" value="Genomic_DNA"/>
</dbReference>
<dbReference type="Proteomes" id="UP000783287">
    <property type="component" value="Unassembled WGS sequence"/>
</dbReference>
<evidence type="ECO:0000256" key="1">
    <source>
        <dbReference type="SAM" id="MobiDB-lite"/>
    </source>
</evidence>
<accession>A0A955L6U5</accession>
<evidence type="ECO:0000313" key="4">
    <source>
        <dbReference type="Proteomes" id="UP000783287"/>
    </source>
</evidence>
<gene>
    <name evidence="3" type="ORF">KC909_06990</name>
</gene>
<feature type="non-terminal residue" evidence="3">
    <location>
        <position position="1"/>
    </location>
</feature>